<evidence type="ECO:0000256" key="2">
    <source>
        <dbReference type="ARBA" id="ARBA00022737"/>
    </source>
</evidence>
<keyword evidence="1" id="KW-0732">Signal</keyword>
<accession>M7BBM6</accession>
<evidence type="ECO:0000256" key="1">
    <source>
        <dbReference type="ARBA" id="ARBA00022729"/>
    </source>
</evidence>
<keyword evidence="4" id="KW-0176">Collagen</keyword>
<name>M7BBM6_CHEMY</name>
<dbReference type="SUPFAM" id="SSF49899">
    <property type="entry name" value="Concanavalin A-like lectins/glucanases"/>
    <property type="match status" value="1"/>
</dbReference>
<dbReference type="STRING" id="8469.M7BBM6"/>
<dbReference type="SMART" id="SM00210">
    <property type="entry name" value="TSPN"/>
    <property type="match status" value="1"/>
</dbReference>
<evidence type="ECO:0000313" key="5">
    <source>
        <dbReference type="Proteomes" id="UP000031443"/>
    </source>
</evidence>
<keyword evidence="2" id="KW-0677">Repeat</keyword>
<dbReference type="GO" id="GO:0005581">
    <property type="term" value="C:collagen trimer"/>
    <property type="evidence" value="ECO:0007669"/>
    <property type="project" value="UniProtKB-KW"/>
</dbReference>
<feature type="domain" description="Thrombospondin-like N-terminal" evidence="3">
    <location>
        <begin position="2"/>
        <end position="112"/>
    </location>
</feature>
<dbReference type="InterPro" id="IPR048287">
    <property type="entry name" value="TSPN-like_N"/>
</dbReference>
<dbReference type="AlphaFoldDB" id="M7BBM6"/>
<dbReference type="InterPro" id="IPR013320">
    <property type="entry name" value="ConA-like_dom_sf"/>
</dbReference>
<proteinExistence type="predicted"/>
<gene>
    <name evidence="4" type="ORF">UY3_17322</name>
</gene>
<protein>
    <submittedName>
        <fullName evidence="4">Collagen alpha-1(XIX) chain</fullName>
    </submittedName>
</protein>
<sequence>MGDPIQCGVSVIVDGSKKVVEYIAKSAQGNVLHHTFKNREIYPLFDRQWHKLAISIQSRIVSLYVDCNLIERWQTDVKNSIDFQGRTFIAARAADDKPVDIELRRITIYCNPKFAAQETCCEISEGMGEAGLPGVAGLPGQKGDKGEKIAAFNYLKGCSKEDEARLFSVVTDDRTRNNGLKLQWGRSRLNIRKHCFNRRVVKHWNGLPRESASLEILTGLTKPWLG</sequence>
<dbReference type="Proteomes" id="UP000031443">
    <property type="component" value="Unassembled WGS sequence"/>
</dbReference>
<organism evidence="4 5">
    <name type="scientific">Chelonia mydas</name>
    <name type="common">Green sea-turtle</name>
    <name type="synonym">Chelonia agassizi</name>
    <dbReference type="NCBI Taxonomy" id="8469"/>
    <lineage>
        <taxon>Eukaryota</taxon>
        <taxon>Metazoa</taxon>
        <taxon>Chordata</taxon>
        <taxon>Craniata</taxon>
        <taxon>Vertebrata</taxon>
        <taxon>Euteleostomi</taxon>
        <taxon>Archelosauria</taxon>
        <taxon>Testudinata</taxon>
        <taxon>Testudines</taxon>
        <taxon>Cryptodira</taxon>
        <taxon>Durocryptodira</taxon>
        <taxon>Americhelydia</taxon>
        <taxon>Chelonioidea</taxon>
        <taxon>Cheloniidae</taxon>
        <taxon>Chelonia</taxon>
    </lineage>
</organism>
<evidence type="ECO:0000313" key="4">
    <source>
        <dbReference type="EMBL" id="EMP25632.1"/>
    </source>
</evidence>
<reference evidence="5" key="1">
    <citation type="journal article" date="2013" name="Nat. Genet.">
        <title>The draft genomes of soft-shell turtle and green sea turtle yield insights into the development and evolution of the turtle-specific body plan.</title>
        <authorList>
            <person name="Wang Z."/>
            <person name="Pascual-Anaya J."/>
            <person name="Zadissa A."/>
            <person name="Li W."/>
            <person name="Niimura Y."/>
            <person name="Huang Z."/>
            <person name="Li C."/>
            <person name="White S."/>
            <person name="Xiong Z."/>
            <person name="Fang D."/>
            <person name="Wang B."/>
            <person name="Ming Y."/>
            <person name="Chen Y."/>
            <person name="Zheng Y."/>
            <person name="Kuraku S."/>
            <person name="Pignatelli M."/>
            <person name="Herrero J."/>
            <person name="Beal K."/>
            <person name="Nozawa M."/>
            <person name="Li Q."/>
            <person name="Wang J."/>
            <person name="Zhang H."/>
            <person name="Yu L."/>
            <person name="Shigenobu S."/>
            <person name="Wang J."/>
            <person name="Liu J."/>
            <person name="Flicek P."/>
            <person name="Searle S."/>
            <person name="Wang J."/>
            <person name="Kuratani S."/>
            <person name="Yin Y."/>
            <person name="Aken B."/>
            <person name="Zhang G."/>
            <person name="Irie N."/>
        </authorList>
    </citation>
    <scope>NUCLEOTIDE SEQUENCE [LARGE SCALE GENOMIC DNA]</scope>
</reference>
<dbReference type="Gene3D" id="2.60.120.200">
    <property type="match status" value="1"/>
</dbReference>
<keyword evidence="5" id="KW-1185">Reference proteome</keyword>
<evidence type="ECO:0000259" key="3">
    <source>
        <dbReference type="SMART" id="SM00210"/>
    </source>
</evidence>
<dbReference type="EMBL" id="KB587549">
    <property type="protein sequence ID" value="EMP25632.1"/>
    <property type="molecule type" value="Genomic_DNA"/>
</dbReference>